<proteinExistence type="predicted"/>
<feature type="domain" description="At2g35280-like TPR" evidence="1">
    <location>
        <begin position="79"/>
        <end position="151"/>
    </location>
</feature>
<evidence type="ECO:0000313" key="4">
    <source>
        <dbReference type="EMBL" id="KAG5389289.1"/>
    </source>
</evidence>
<organism evidence="2 6">
    <name type="scientific">Brassica rapa subsp. trilocularis</name>
    <dbReference type="NCBI Taxonomy" id="1813537"/>
    <lineage>
        <taxon>Eukaryota</taxon>
        <taxon>Viridiplantae</taxon>
        <taxon>Streptophyta</taxon>
        <taxon>Embryophyta</taxon>
        <taxon>Tracheophyta</taxon>
        <taxon>Spermatophyta</taxon>
        <taxon>Magnoliopsida</taxon>
        <taxon>eudicotyledons</taxon>
        <taxon>Gunneridae</taxon>
        <taxon>Pentapetalae</taxon>
        <taxon>rosids</taxon>
        <taxon>malvids</taxon>
        <taxon>Brassicales</taxon>
        <taxon>Brassicaceae</taxon>
        <taxon>Brassiceae</taxon>
        <taxon>Brassica</taxon>
    </lineage>
</organism>
<dbReference type="EMBL" id="JADBGQ010000002">
    <property type="protein sequence ID" value="KAG5410353.1"/>
    <property type="molecule type" value="Genomic_DNA"/>
</dbReference>
<reference evidence="2 6" key="1">
    <citation type="submission" date="2021-03" db="EMBL/GenBank/DDBJ databases">
        <authorList>
            <person name="King G.J."/>
            <person name="Bancroft I."/>
            <person name="Baten A."/>
            <person name="Bloomfield J."/>
            <person name="Borpatragohain P."/>
            <person name="He Z."/>
            <person name="Irish N."/>
            <person name="Irwin J."/>
            <person name="Liu K."/>
            <person name="Mauleon R.P."/>
            <person name="Moore J."/>
            <person name="Morris R."/>
            <person name="Ostergaard L."/>
            <person name="Wang B."/>
            <person name="Wells R."/>
        </authorList>
    </citation>
    <scope>NUCLEOTIDE SEQUENCE [LARGE SCALE GENOMIC DNA]</scope>
    <source>
        <strain evidence="2">R-o-18</strain>
        <tissue evidence="2">Leaf</tissue>
    </source>
</reference>
<dbReference type="EMBL" id="JADBGQ010000007">
    <property type="protein sequence ID" value="KAG5388238.1"/>
    <property type="molecule type" value="Genomic_DNA"/>
</dbReference>
<protein>
    <recommendedName>
        <fullName evidence="1">At2g35280-like TPR domain-containing protein</fullName>
    </recommendedName>
</protein>
<dbReference type="EMBL" id="JADBGQ010000007">
    <property type="protein sequence ID" value="KAG5389289.1"/>
    <property type="molecule type" value="Genomic_DNA"/>
</dbReference>
<dbReference type="Proteomes" id="UP000823674">
    <property type="component" value="Chromosome A02"/>
</dbReference>
<dbReference type="InterPro" id="IPR057136">
    <property type="entry name" value="At2g35280_TPR_dom"/>
</dbReference>
<evidence type="ECO:0000313" key="2">
    <source>
        <dbReference type="EMBL" id="KAG5379952.1"/>
    </source>
</evidence>
<evidence type="ECO:0000313" key="6">
    <source>
        <dbReference type="Proteomes" id="UP000823674"/>
    </source>
</evidence>
<dbReference type="Proteomes" id="UP000823674">
    <property type="component" value="Chromosome A07"/>
</dbReference>
<comment type="caution">
    <text evidence="2">The sequence shown here is derived from an EMBL/GenBank/DDBJ whole genome shotgun (WGS) entry which is preliminary data.</text>
</comment>
<evidence type="ECO:0000313" key="5">
    <source>
        <dbReference type="EMBL" id="KAG5410353.1"/>
    </source>
</evidence>
<evidence type="ECO:0000259" key="1">
    <source>
        <dbReference type="Pfam" id="PF23310"/>
    </source>
</evidence>
<dbReference type="Pfam" id="PF23310">
    <property type="entry name" value="TPR_27"/>
    <property type="match status" value="1"/>
</dbReference>
<keyword evidence="6" id="KW-1185">Reference proteome</keyword>
<sequence length="219" mass="26055">MSKHMIIQNRKPKSSKRDTPFLTRLSRARKYTIADVRRCIRSNQKEVTDKECRNVFRHARLRGLANHPLRTLRSYADEMKVCLSYGNREAHYIEGVKHLFALHDRTKGMRHLKLSAKRNYKKGKYLYALLKLLAGDHDEGMNLLDVHKWRSNTYVVDKLWKQVKRSLHEVPIIKNNFYGMNMILIMPPRACELDKLDNRCSKCFYYKEMAKFMELVHRG</sequence>
<dbReference type="PANTHER" id="PTHR33784">
    <property type="entry name" value="OS05G0482100 PROTEIN"/>
    <property type="match status" value="1"/>
</dbReference>
<dbReference type="Proteomes" id="UP000823674">
    <property type="component" value="Chromosome A08"/>
</dbReference>
<gene>
    <name evidence="2" type="primary">A07g507040.1_BraROA</name>
    <name evidence="5" type="synonym">A02g505200.1_BraROA</name>
    <name evidence="3" type="synonym">A08g501560.1_BraROA</name>
    <name evidence="4" type="synonym">A08g507130.1_BraROA</name>
    <name evidence="5" type="ORF">IGI04_006672</name>
    <name evidence="2" type="ORF">IGI04_027794</name>
    <name evidence="3" type="ORF">IGI04_029779</name>
    <name evidence="4" type="ORF">IGI04_030830</name>
</gene>
<evidence type="ECO:0000313" key="3">
    <source>
        <dbReference type="EMBL" id="KAG5388238.1"/>
    </source>
</evidence>
<dbReference type="EMBL" id="JADBGQ010000009">
    <property type="protein sequence ID" value="KAG5379952.1"/>
    <property type="molecule type" value="Genomic_DNA"/>
</dbReference>
<name>A0ABQ7L057_BRACM</name>
<dbReference type="PANTHER" id="PTHR33784:SF12">
    <property type="entry name" value="F-BOX DOMAIN-CONTAINING PROTEIN"/>
    <property type="match status" value="1"/>
</dbReference>
<dbReference type="InterPro" id="IPR040338">
    <property type="entry name" value="At1g67623-like"/>
</dbReference>
<accession>A0ABQ7L057</accession>